<evidence type="ECO:0000313" key="3">
    <source>
        <dbReference type="Proteomes" id="UP001500074"/>
    </source>
</evidence>
<reference evidence="3" key="1">
    <citation type="journal article" date="2019" name="Int. J. Syst. Evol. Microbiol.">
        <title>The Global Catalogue of Microorganisms (GCM) 10K type strain sequencing project: providing services to taxonomists for standard genome sequencing and annotation.</title>
        <authorList>
            <consortium name="The Broad Institute Genomics Platform"/>
            <consortium name="The Broad Institute Genome Sequencing Center for Infectious Disease"/>
            <person name="Wu L."/>
            <person name="Ma J."/>
        </authorList>
    </citation>
    <scope>NUCLEOTIDE SEQUENCE [LARGE SCALE GENOMIC DNA]</scope>
    <source>
        <strain evidence="3">JCM 18472</strain>
    </source>
</reference>
<sequence length="244" mass="27077">MAGRMGPKPALVVNQVDKMLRRALPGRCAFCLARCMPNVPWCGPCLAVLPWNRHACVQCAEPLPEASPRYCGHCLRRPPAFAVARIGLRYEDEIALLLRRFKFGYDPRAGNLLVSLMNESLAGLEREQLPELLIALPRHRQRAREQGFDPGPWLAERLAARLGLPWYQPCRLHATPSQRGLDRTARRRNLKGAFGVETLLPERVALVDDVMTTGASLDALAVACRGTGARHVEAWAVARTPLGH</sequence>
<dbReference type="SUPFAM" id="SSF53271">
    <property type="entry name" value="PRTase-like"/>
    <property type="match status" value="1"/>
</dbReference>
<comment type="caution">
    <text evidence="2">The sequence shown here is derived from an EMBL/GenBank/DDBJ whole genome shotgun (WGS) entry which is preliminary data.</text>
</comment>
<dbReference type="Gene3D" id="3.40.50.2020">
    <property type="match status" value="1"/>
</dbReference>
<organism evidence="2 3">
    <name type="scientific">Modicisalibacter zincidurans</name>
    <dbReference type="NCBI Taxonomy" id="1178777"/>
    <lineage>
        <taxon>Bacteria</taxon>
        <taxon>Pseudomonadati</taxon>
        <taxon>Pseudomonadota</taxon>
        <taxon>Gammaproteobacteria</taxon>
        <taxon>Oceanospirillales</taxon>
        <taxon>Halomonadaceae</taxon>
        <taxon>Modicisalibacter</taxon>
    </lineage>
</organism>
<evidence type="ECO:0000313" key="2">
    <source>
        <dbReference type="EMBL" id="GAA5173705.1"/>
    </source>
</evidence>
<gene>
    <name evidence="2" type="ORF">GCM10023342_13020</name>
</gene>
<dbReference type="InterPro" id="IPR051910">
    <property type="entry name" value="ComF/GntX_DNA_util-trans"/>
</dbReference>
<dbReference type="InterPro" id="IPR000836">
    <property type="entry name" value="PRTase_dom"/>
</dbReference>
<dbReference type="PANTHER" id="PTHR47505">
    <property type="entry name" value="DNA UTILIZATION PROTEIN YHGH"/>
    <property type="match status" value="1"/>
</dbReference>
<accession>A0ABP9RA56</accession>
<keyword evidence="3" id="KW-1185">Reference proteome</keyword>
<evidence type="ECO:0000256" key="1">
    <source>
        <dbReference type="ARBA" id="ARBA00008007"/>
    </source>
</evidence>
<dbReference type="EMBL" id="BAABKI010000013">
    <property type="protein sequence ID" value="GAA5173705.1"/>
    <property type="molecule type" value="Genomic_DNA"/>
</dbReference>
<name>A0ABP9RA56_9GAMM</name>
<dbReference type="PANTHER" id="PTHR47505:SF1">
    <property type="entry name" value="DNA UTILIZATION PROTEIN YHGH"/>
    <property type="match status" value="1"/>
</dbReference>
<dbReference type="CDD" id="cd06223">
    <property type="entry name" value="PRTases_typeI"/>
    <property type="match status" value="1"/>
</dbReference>
<protein>
    <submittedName>
        <fullName evidence="2">ComF family protein</fullName>
    </submittedName>
</protein>
<comment type="similarity">
    <text evidence="1">Belongs to the ComF/GntX family.</text>
</comment>
<dbReference type="InterPro" id="IPR029057">
    <property type="entry name" value="PRTase-like"/>
</dbReference>
<proteinExistence type="inferred from homology"/>
<dbReference type="Proteomes" id="UP001500074">
    <property type="component" value="Unassembled WGS sequence"/>
</dbReference>